<evidence type="ECO:0000256" key="12">
    <source>
        <dbReference type="SAM" id="SignalP"/>
    </source>
</evidence>
<evidence type="ECO:0000256" key="7">
    <source>
        <dbReference type="ARBA" id="ARBA00023136"/>
    </source>
</evidence>
<dbReference type="NCBIfam" id="TIGR04056">
    <property type="entry name" value="OMP_RagA_SusC"/>
    <property type="match status" value="1"/>
</dbReference>
<feature type="domain" description="TonB-dependent receptor plug" evidence="14">
    <location>
        <begin position="46"/>
        <end position="164"/>
    </location>
</feature>
<sequence length="986" mass="107660">MKKLTTSVLAVVLTSSFALVNAQVDTTKTQDIEGVVVTALGIKREKKSLTYSSQEVKADQITKGTTNTGNVASQLSGKVAGLQVNTNNNFGGSTNLVIRGYKSLNGGSPLIVIDGSPVSNSSLSGFYDYGNFLSDINQEDIESINVLKGAAASALYGERGLNGVIVITTKNGRGKNDETWGVTLSSSANFGVIDKSTFPEYQTKYGGGYAGDDYNFGNQYTNYNDDASLGPKYDGHQVYHWDSFDPSSPNYGKTRPYVAGANTPIEFFDTSSNYANTISLEKGGDRSNILLSYTNQMLSGIMPNSDLRKNTLSTKFNFDFTDKLSASIYSSLTLQDTKGRNETGYSDNLMSNFRQWWNTDVDILQLRDAYMRTDQNISWNRKSPTNATPAYWDNPYFQRYQSYQSDDRTRTFSYASTTYKFSKNVSATAKLSYDLLSMLIEQRVAQGSVPRTFGAGNTNVTSGYSKQNIKQQETNFDLFANYNFDLTDNLDISGLVGGNVRRNQYESDYASTEGGLVIPGLYSLSNSLGTVLPTSETLNKSATASLFATASLGYMDTYFIDGTYRVDKSSTLPKETNTYGYGSVAGSIVLSNLLKQDWLSFWKIRGNYAVVGGTASPYQLKNTYGTLGNFAGVVLFDSPNTRANSELKPERSKEVEVGMEMQFFKRRLGFDVTAYQTKTTDQIISLPVSSGTGYAATVFNAGRIDNKGIEVSLNATPLKSQDFSWDVNLNWAKNVNEVIDLNGVDNYQLGAYQGGVTLNATVGEAMGTLRGTDYTYHENGQRIVRANGLWQKSPIKVIGNITPDWTGGVRNSFSYKGLSLSFLIDVQHGGDTFSTDLWYGYAGGLYADTAGDEFRDPSGVVLPGVNANGNPNTTEIGNGALDSHSYYGYQAKGYGNAPNSEFVYDASYVKLREASISYSLPKSILAGTFVQDVSLSLVGRNLWIIHKNLPYADPEAGVGGGLRSRGNSIGILPTTRDFGFNVNIKF</sequence>
<evidence type="ECO:0000313" key="15">
    <source>
        <dbReference type="EMBL" id="MFD2545253.1"/>
    </source>
</evidence>
<accession>A0ABW5KB08</accession>
<dbReference type="PANTHER" id="PTHR30069">
    <property type="entry name" value="TONB-DEPENDENT OUTER MEMBRANE RECEPTOR"/>
    <property type="match status" value="1"/>
</dbReference>
<keyword evidence="5 12" id="KW-0732">Signal</keyword>
<keyword evidence="2 10" id="KW-0813">Transport</keyword>
<keyword evidence="7 10" id="KW-0472">Membrane</keyword>
<protein>
    <submittedName>
        <fullName evidence="15">SusC/RagA family TonB-linked outer membrane protein</fullName>
    </submittedName>
</protein>
<dbReference type="InterPro" id="IPR023996">
    <property type="entry name" value="TonB-dep_OMP_SusC/RagA"/>
</dbReference>
<evidence type="ECO:0000259" key="13">
    <source>
        <dbReference type="Pfam" id="PF00593"/>
    </source>
</evidence>
<feature type="signal peptide" evidence="12">
    <location>
        <begin position="1"/>
        <end position="22"/>
    </location>
</feature>
<keyword evidence="6 11" id="KW-0798">TonB box</keyword>
<dbReference type="Proteomes" id="UP001597394">
    <property type="component" value="Unassembled WGS sequence"/>
</dbReference>
<evidence type="ECO:0000256" key="6">
    <source>
        <dbReference type="ARBA" id="ARBA00023077"/>
    </source>
</evidence>
<dbReference type="InterPro" id="IPR000531">
    <property type="entry name" value="Beta-barrel_TonB"/>
</dbReference>
<comment type="caution">
    <text evidence="15">The sequence shown here is derived from an EMBL/GenBank/DDBJ whole genome shotgun (WGS) entry which is preliminary data.</text>
</comment>
<dbReference type="PROSITE" id="PS52016">
    <property type="entry name" value="TONB_DEPENDENT_REC_3"/>
    <property type="match status" value="1"/>
</dbReference>
<dbReference type="RefSeq" id="WP_255929189.1">
    <property type="nucleotide sequence ID" value="NZ_JANFQP010000002.1"/>
</dbReference>
<dbReference type="InterPro" id="IPR036942">
    <property type="entry name" value="Beta-barrel_TonB_sf"/>
</dbReference>
<dbReference type="InterPro" id="IPR037066">
    <property type="entry name" value="Plug_dom_sf"/>
</dbReference>
<evidence type="ECO:0000259" key="14">
    <source>
        <dbReference type="Pfam" id="PF07715"/>
    </source>
</evidence>
<keyword evidence="4 10" id="KW-0812">Transmembrane</keyword>
<dbReference type="InterPro" id="IPR023997">
    <property type="entry name" value="TonB-dep_OMP_SusC/RagA_CS"/>
</dbReference>
<dbReference type="Pfam" id="PF07715">
    <property type="entry name" value="Plug"/>
    <property type="match status" value="1"/>
</dbReference>
<evidence type="ECO:0000256" key="2">
    <source>
        <dbReference type="ARBA" id="ARBA00022448"/>
    </source>
</evidence>
<evidence type="ECO:0000256" key="11">
    <source>
        <dbReference type="RuleBase" id="RU003357"/>
    </source>
</evidence>
<keyword evidence="9 10" id="KW-0998">Cell outer membrane</keyword>
<dbReference type="PANTHER" id="PTHR30069:SF29">
    <property type="entry name" value="HEMOGLOBIN AND HEMOGLOBIN-HAPTOGLOBIN-BINDING PROTEIN 1-RELATED"/>
    <property type="match status" value="1"/>
</dbReference>
<evidence type="ECO:0000256" key="5">
    <source>
        <dbReference type="ARBA" id="ARBA00022729"/>
    </source>
</evidence>
<evidence type="ECO:0000256" key="8">
    <source>
        <dbReference type="ARBA" id="ARBA00023170"/>
    </source>
</evidence>
<evidence type="ECO:0000313" key="16">
    <source>
        <dbReference type="Proteomes" id="UP001597394"/>
    </source>
</evidence>
<feature type="domain" description="TonB-dependent receptor-like beta-barrel" evidence="13">
    <location>
        <begin position="458"/>
        <end position="870"/>
    </location>
</feature>
<evidence type="ECO:0000256" key="4">
    <source>
        <dbReference type="ARBA" id="ARBA00022692"/>
    </source>
</evidence>
<dbReference type="Pfam" id="PF00593">
    <property type="entry name" value="TonB_dep_Rec_b-barrel"/>
    <property type="match status" value="1"/>
</dbReference>
<dbReference type="InterPro" id="IPR012910">
    <property type="entry name" value="Plug_dom"/>
</dbReference>
<dbReference type="Gene3D" id="2.170.130.10">
    <property type="entry name" value="TonB-dependent receptor, plug domain"/>
    <property type="match status" value="1"/>
</dbReference>
<gene>
    <name evidence="15" type="ORF">ACFSO8_07245</name>
</gene>
<dbReference type="Gene3D" id="2.40.170.20">
    <property type="entry name" value="TonB-dependent receptor, beta-barrel domain"/>
    <property type="match status" value="1"/>
</dbReference>
<organism evidence="15 16">
    <name type="scientific">Kaistella montana</name>
    <dbReference type="NCBI Taxonomy" id="1849733"/>
    <lineage>
        <taxon>Bacteria</taxon>
        <taxon>Pseudomonadati</taxon>
        <taxon>Bacteroidota</taxon>
        <taxon>Flavobacteriia</taxon>
        <taxon>Flavobacteriales</taxon>
        <taxon>Weeksellaceae</taxon>
        <taxon>Chryseobacterium group</taxon>
        <taxon>Kaistella</taxon>
    </lineage>
</organism>
<evidence type="ECO:0000256" key="10">
    <source>
        <dbReference type="PROSITE-ProRule" id="PRU01360"/>
    </source>
</evidence>
<proteinExistence type="inferred from homology"/>
<dbReference type="InterPro" id="IPR039426">
    <property type="entry name" value="TonB-dep_rcpt-like"/>
</dbReference>
<dbReference type="EMBL" id="JBHULG010000002">
    <property type="protein sequence ID" value="MFD2545253.1"/>
    <property type="molecule type" value="Genomic_DNA"/>
</dbReference>
<comment type="similarity">
    <text evidence="10 11">Belongs to the TonB-dependent receptor family.</text>
</comment>
<keyword evidence="3 10" id="KW-1134">Transmembrane beta strand</keyword>
<keyword evidence="8" id="KW-0675">Receptor</keyword>
<dbReference type="NCBIfam" id="TIGR04057">
    <property type="entry name" value="SusC_RagA_signa"/>
    <property type="match status" value="1"/>
</dbReference>
<comment type="subcellular location">
    <subcellularLocation>
        <location evidence="1 10">Cell outer membrane</location>
        <topology evidence="1 10">Multi-pass membrane protein</topology>
    </subcellularLocation>
</comment>
<keyword evidence="16" id="KW-1185">Reference proteome</keyword>
<dbReference type="SUPFAM" id="SSF56935">
    <property type="entry name" value="Porins"/>
    <property type="match status" value="1"/>
</dbReference>
<reference evidence="16" key="1">
    <citation type="journal article" date="2019" name="Int. J. Syst. Evol. Microbiol.">
        <title>The Global Catalogue of Microorganisms (GCM) 10K type strain sequencing project: providing services to taxonomists for standard genome sequencing and annotation.</title>
        <authorList>
            <consortium name="The Broad Institute Genomics Platform"/>
            <consortium name="The Broad Institute Genome Sequencing Center for Infectious Disease"/>
            <person name="Wu L."/>
            <person name="Ma J."/>
        </authorList>
    </citation>
    <scope>NUCLEOTIDE SEQUENCE [LARGE SCALE GENOMIC DNA]</scope>
    <source>
        <strain evidence="16">KCTC 52204</strain>
    </source>
</reference>
<name>A0ABW5KB08_9FLAO</name>
<feature type="chain" id="PRO_5045458654" evidence="12">
    <location>
        <begin position="23"/>
        <end position="986"/>
    </location>
</feature>
<evidence type="ECO:0000256" key="9">
    <source>
        <dbReference type="ARBA" id="ARBA00023237"/>
    </source>
</evidence>
<evidence type="ECO:0000256" key="3">
    <source>
        <dbReference type="ARBA" id="ARBA00022452"/>
    </source>
</evidence>
<evidence type="ECO:0000256" key="1">
    <source>
        <dbReference type="ARBA" id="ARBA00004571"/>
    </source>
</evidence>